<dbReference type="GO" id="GO:0003774">
    <property type="term" value="F:cytoskeletal motor activity"/>
    <property type="evidence" value="ECO:0007669"/>
    <property type="project" value="InterPro"/>
</dbReference>
<feature type="domain" description="Flagellar motor switch protein FliG N-terminal" evidence="13">
    <location>
        <begin position="29"/>
        <end position="116"/>
    </location>
</feature>
<keyword evidence="14" id="KW-0282">Flagellum</keyword>
<evidence type="ECO:0000256" key="6">
    <source>
        <dbReference type="ARBA" id="ARBA00022500"/>
    </source>
</evidence>
<gene>
    <name evidence="14" type="primary">fliG_2</name>
    <name evidence="14" type="ORF">EHSB41UT_03411</name>
</gene>
<evidence type="ECO:0000256" key="8">
    <source>
        <dbReference type="ARBA" id="ARBA00023136"/>
    </source>
</evidence>
<dbReference type="PRINTS" id="PR00954">
    <property type="entry name" value="FLGMOTORFLIG"/>
</dbReference>
<dbReference type="GO" id="GO:0006935">
    <property type="term" value="P:chemotaxis"/>
    <property type="evidence" value="ECO:0007669"/>
    <property type="project" value="UniProtKB-KW"/>
</dbReference>
<protein>
    <recommendedName>
        <fullName evidence="4">Flagellar motor switch protein FliG</fullName>
    </recommendedName>
</protein>
<sequence>MAEFSVEDGLITAGEYPEMTDDFRPNRSSIEKAAILMLGLGEEAAGEVIRMMPPDKILTLSRAMEHIPVVRREELARTSEELLQECDASDMLAGNDYISRTLQQALGQERARSLMKFSSSIESNPTLEKLLWLDTSDILGMIRNEKPQLQAVVLACLSPDKGSAVLSMLPDHSRLDLANRLARLKEIPLTSLDAVADLISTYEHSGGDAQPIHGAGHLAEMLNHMDDYLSSSLLDGIRDNDASLGNEVDELRLNFEHLLNLDLGNLSVIIEACDQDVLAMALKGVPELRLQRVLGCLSKRASKYLREEIENLGSVRISAVRNARHQIIELARKLESEEKVELHAHDELVV</sequence>
<reference evidence="14 15" key="1">
    <citation type="submission" date="2017-03" db="EMBL/GenBank/DDBJ databases">
        <authorList>
            <person name="Afonso C.L."/>
            <person name="Miller P.J."/>
            <person name="Scott M.A."/>
            <person name="Spackman E."/>
            <person name="Goraichik I."/>
            <person name="Dimitrov K.M."/>
            <person name="Suarez D.L."/>
            <person name="Swayne D.E."/>
        </authorList>
    </citation>
    <scope>NUCLEOTIDE SEQUENCE [LARGE SCALE GENOMIC DNA]</scope>
    <source>
        <strain evidence="14">SB41UT1</strain>
    </source>
</reference>
<evidence type="ECO:0000313" key="14">
    <source>
        <dbReference type="EMBL" id="SMA49629.1"/>
    </source>
</evidence>
<evidence type="ECO:0000256" key="10">
    <source>
        <dbReference type="ARBA" id="ARBA00025598"/>
    </source>
</evidence>
<dbReference type="EMBL" id="FWPT01000008">
    <property type="protein sequence ID" value="SMA49629.1"/>
    <property type="molecule type" value="Genomic_DNA"/>
</dbReference>
<keyword evidence="5" id="KW-1003">Cell membrane</keyword>
<evidence type="ECO:0000259" key="12">
    <source>
        <dbReference type="Pfam" id="PF14841"/>
    </source>
</evidence>
<dbReference type="Pfam" id="PF14841">
    <property type="entry name" value="FliG_M"/>
    <property type="match status" value="1"/>
</dbReference>
<dbReference type="InterPro" id="IPR000090">
    <property type="entry name" value="Flg_Motor_Flig"/>
</dbReference>
<keyword evidence="9" id="KW-0975">Bacterial flagellum</keyword>
<proteinExistence type="inferred from homology"/>
<name>A0A1X7ANG5_9GAMM</name>
<dbReference type="PANTHER" id="PTHR30534">
    <property type="entry name" value="FLAGELLAR MOTOR SWITCH PROTEIN FLIG"/>
    <property type="match status" value="1"/>
</dbReference>
<dbReference type="InterPro" id="IPR023087">
    <property type="entry name" value="Flg_Motor_Flig_C"/>
</dbReference>
<dbReference type="InterPro" id="IPR032779">
    <property type="entry name" value="FliG_M"/>
</dbReference>
<keyword evidence="14" id="KW-0969">Cilium</keyword>
<evidence type="ECO:0000313" key="15">
    <source>
        <dbReference type="Proteomes" id="UP000196573"/>
    </source>
</evidence>
<dbReference type="Pfam" id="PF14842">
    <property type="entry name" value="FliG_N"/>
    <property type="match status" value="1"/>
</dbReference>
<organism evidence="14 15">
    <name type="scientific">Parendozoicomonas haliclonae</name>
    <dbReference type="NCBI Taxonomy" id="1960125"/>
    <lineage>
        <taxon>Bacteria</taxon>
        <taxon>Pseudomonadati</taxon>
        <taxon>Pseudomonadota</taxon>
        <taxon>Gammaproteobacteria</taxon>
        <taxon>Oceanospirillales</taxon>
        <taxon>Endozoicomonadaceae</taxon>
        <taxon>Parendozoicomonas</taxon>
    </lineage>
</organism>
<dbReference type="Proteomes" id="UP000196573">
    <property type="component" value="Unassembled WGS sequence"/>
</dbReference>
<dbReference type="GO" id="GO:0005886">
    <property type="term" value="C:plasma membrane"/>
    <property type="evidence" value="ECO:0007669"/>
    <property type="project" value="UniProtKB-SubCell"/>
</dbReference>
<dbReference type="InterPro" id="IPR011002">
    <property type="entry name" value="FliG_a-hlx"/>
</dbReference>
<dbReference type="AlphaFoldDB" id="A0A1X7ANG5"/>
<dbReference type="OrthoDB" id="9780302at2"/>
<keyword evidence="15" id="KW-1185">Reference proteome</keyword>
<evidence type="ECO:0000256" key="3">
    <source>
        <dbReference type="ARBA" id="ARBA00010299"/>
    </source>
</evidence>
<evidence type="ECO:0000256" key="9">
    <source>
        <dbReference type="ARBA" id="ARBA00023143"/>
    </source>
</evidence>
<evidence type="ECO:0000256" key="5">
    <source>
        <dbReference type="ARBA" id="ARBA00022475"/>
    </source>
</evidence>
<evidence type="ECO:0000256" key="7">
    <source>
        <dbReference type="ARBA" id="ARBA00022779"/>
    </source>
</evidence>
<dbReference type="Pfam" id="PF01706">
    <property type="entry name" value="FliG_C"/>
    <property type="match status" value="1"/>
</dbReference>
<dbReference type="RefSeq" id="WP_087112076.1">
    <property type="nucleotide sequence ID" value="NZ_CBCSCN010000010.1"/>
</dbReference>
<comment type="similarity">
    <text evidence="3">Belongs to the FliG family.</text>
</comment>
<evidence type="ECO:0000256" key="2">
    <source>
        <dbReference type="ARBA" id="ARBA00004515"/>
    </source>
</evidence>
<dbReference type="SUPFAM" id="SSF48029">
    <property type="entry name" value="FliG"/>
    <property type="match status" value="2"/>
</dbReference>
<evidence type="ECO:0000256" key="1">
    <source>
        <dbReference type="ARBA" id="ARBA00004117"/>
    </source>
</evidence>
<feature type="domain" description="Flagellar motor switch protein FliG C-terminal" evidence="11">
    <location>
        <begin position="236"/>
        <end position="342"/>
    </location>
</feature>
<keyword evidence="6" id="KW-0145">Chemotaxis</keyword>
<evidence type="ECO:0000259" key="13">
    <source>
        <dbReference type="Pfam" id="PF14842"/>
    </source>
</evidence>
<comment type="function">
    <text evidence="10">FliG is one of three proteins (FliG, FliN, FliM) that forms the rotor-mounted switch complex (C ring), located at the base of the basal body. This complex interacts with the CheY and CheZ chemotaxis proteins, in addition to contacting components of the motor that determine the direction of flagellar rotation.</text>
</comment>
<dbReference type="InterPro" id="IPR028263">
    <property type="entry name" value="FliG_N"/>
</dbReference>
<comment type="subcellular location">
    <subcellularLocation>
        <location evidence="1">Bacterial flagellum basal body</location>
    </subcellularLocation>
    <subcellularLocation>
        <location evidence="2">Cell inner membrane</location>
        <topology evidence="2">Peripheral membrane protein</topology>
        <orientation evidence="2">Cytoplasmic side</orientation>
    </subcellularLocation>
</comment>
<dbReference type="Gene3D" id="1.10.220.30">
    <property type="match status" value="3"/>
</dbReference>
<accession>A0A1X7ANG5</accession>
<dbReference type="PANTHER" id="PTHR30534:SF0">
    <property type="entry name" value="FLAGELLAR MOTOR SWITCH PROTEIN FLIG"/>
    <property type="match status" value="1"/>
</dbReference>
<dbReference type="GO" id="GO:0071973">
    <property type="term" value="P:bacterial-type flagellum-dependent cell motility"/>
    <property type="evidence" value="ECO:0007669"/>
    <property type="project" value="InterPro"/>
</dbReference>
<keyword evidence="7" id="KW-0283">Flagellar rotation</keyword>
<evidence type="ECO:0000259" key="11">
    <source>
        <dbReference type="Pfam" id="PF01706"/>
    </source>
</evidence>
<dbReference type="GO" id="GO:0009425">
    <property type="term" value="C:bacterial-type flagellum basal body"/>
    <property type="evidence" value="ECO:0007669"/>
    <property type="project" value="UniProtKB-SubCell"/>
</dbReference>
<keyword evidence="8" id="KW-0472">Membrane</keyword>
<feature type="domain" description="Flagellar motor switch protein FliG middle" evidence="12">
    <location>
        <begin position="137"/>
        <end position="199"/>
    </location>
</feature>
<evidence type="ECO:0000256" key="4">
    <source>
        <dbReference type="ARBA" id="ARBA00021870"/>
    </source>
</evidence>
<keyword evidence="14" id="KW-0966">Cell projection</keyword>